<dbReference type="PANTHER" id="PTHR21666:SF289">
    <property type="entry name" value="L-ALA--D-GLU ENDOPEPTIDASE"/>
    <property type="match status" value="1"/>
</dbReference>
<keyword evidence="1" id="KW-0732">Signal</keyword>
<dbReference type="AlphaFoldDB" id="D1AH57"/>
<dbReference type="Pfam" id="PF01551">
    <property type="entry name" value="Peptidase_M23"/>
    <property type="match status" value="1"/>
</dbReference>
<evidence type="ECO:0000313" key="6">
    <source>
        <dbReference type="Proteomes" id="UP000000845"/>
    </source>
</evidence>
<evidence type="ECO:0000259" key="4">
    <source>
        <dbReference type="PROSITE" id="PS51782"/>
    </source>
</evidence>
<protein>
    <submittedName>
        <fullName evidence="5">Peptidase M23</fullName>
    </submittedName>
</protein>
<evidence type="ECO:0000256" key="1">
    <source>
        <dbReference type="ARBA" id="ARBA00022729"/>
    </source>
</evidence>
<dbReference type="SUPFAM" id="SSF51261">
    <property type="entry name" value="Duplicated hybrid motif"/>
    <property type="match status" value="1"/>
</dbReference>
<feature type="region of interest" description="Disordered" evidence="2">
    <location>
        <begin position="198"/>
        <end position="260"/>
    </location>
</feature>
<feature type="compositionally biased region" description="Basic and acidic residues" evidence="2">
    <location>
        <begin position="242"/>
        <end position="260"/>
    </location>
</feature>
<dbReference type="PANTHER" id="PTHR21666">
    <property type="entry name" value="PEPTIDASE-RELATED"/>
    <property type="match status" value="1"/>
</dbReference>
<dbReference type="Proteomes" id="UP000000845">
    <property type="component" value="Chromosome"/>
</dbReference>
<dbReference type="RefSeq" id="WP_012860687.1">
    <property type="nucleotide sequence ID" value="NC_013517.1"/>
</dbReference>
<feature type="domain" description="LysM" evidence="4">
    <location>
        <begin position="116"/>
        <end position="160"/>
    </location>
</feature>
<dbReference type="HOGENOM" id="CLU_663731_0_0_0"/>
<organism evidence="5 6">
    <name type="scientific">Sebaldella termitidis (strain ATCC 33386 / NCTC 11300)</name>
    <dbReference type="NCBI Taxonomy" id="526218"/>
    <lineage>
        <taxon>Bacteria</taxon>
        <taxon>Fusobacteriati</taxon>
        <taxon>Fusobacteriota</taxon>
        <taxon>Fusobacteriia</taxon>
        <taxon>Fusobacteriales</taxon>
        <taxon>Leptotrichiaceae</taxon>
        <taxon>Sebaldella</taxon>
    </lineage>
</organism>
<keyword evidence="6" id="KW-1185">Reference proteome</keyword>
<evidence type="ECO:0000256" key="3">
    <source>
        <dbReference type="SAM" id="Phobius"/>
    </source>
</evidence>
<dbReference type="eggNOG" id="COG0739">
    <property type="taxonomic scope" value="Bacteria"/>
</dbReference>
<keyword evidence="3" id="KW-1133">Transmembrane helix</keyword>
<dbReference type="Gene3D" id="2.70.70.10">
    <property type="entry name" value="Glucose Permease (Domain IIA)"/>
    <property type="match status" value="1"/>
</dbReference>
<dbReference type="STRING" id="526218.Sterm_1223"/>
<evidence type="ECO:0000256" key="2">
    <source>
        <dbReference type="SAM" id="MobiDB-lite"/>
    </source>
</evidence>
<dbReference type="InterPro" id="IPR018392">
    <property type="entry name" value="LysM"/>
</dbReference>
<evidence type="ECO:0000313" key="5">
    <source>
        <dbReference type="EMBL" id="ACZ08091.1"/>
    </source>
</evidence>
<keyword evidence="3" id="KW-0812">Transmembrane</keyword>
<dbReference type="InterPro" id="IPR011055">
    <property type="entry name" value="Dup_hybrid_motif"/>
</dbReference>
<feature type="compositionally biased region" description="Basic and acidic residues" evidence="2">
    <location>
        <begin position="198"/>
        <end position="235"/>
    </location>
</feature>
<dbReference type="PROSITE" id="PS51782">
    <property type="entry name" value="LYSM"/>
    <property type="match status" value="1"/>
</dbReference>
<proteinExistence type="predicted"/>
<dbReference type="FunFam" id="2.70.70.10:FF:000006">
    <property type="entry name" value="M23 family peptidase"/>
    <property type="match status" value="1"/>
</dbReference>
<reference evidence="5 6" key="2">
    <citation type="journal article" date="2010" name="Stand. Genomic Sci.">
        <title>Complete genome sequence of Sebaldella termitidis type strain (NCTC 11300).</title>
        <authorList>
            <person name="Harmon-Smith M."/>
            <person name="Celia L."/>
            <person name="Chertkov O."/>
            <person name="Lapidus A."/>
            <person name="Copeland A."/>
            <person name="Glavina Del Rio T."/>
            <person name="Nolan M."/>
            <person name="Lucas S."/>
            <person name="Tice H."/>
            <person name="Cheng J.F."/>
            <person name="Han C."/>
            <person name="Detter J.C."/>
            <person name="Bruce D."/>
            <person name="Goodwin L."/>
            <person name="Pitluck S."/>
            <person name="Pati A."/>
            <person name="Liolios K."/>
            <person name="Ivanova N."/>
            <person name="Mavromatis K."/>
            <person name="Mikhailova N."/>
            <person name="Chen A."/>
            <person name="Palaniappan K."/>
            <person name="Land M."/>
            <person name="Hauser L."/>
            <person name="Chang Y.J."/>
            <person name="Jeffries C.D."/>
            <person name="Brettin T."/>
            <person name="Goker M."/>
            <person name="Beck B."/>
            <person name="Bristow J."/>
            <person name="Eisen J.A."/>
            <person name="Markowitz V."/>
            <person name="Hugenholtz P."/>
            <person name="Kyrpides N.C."/>
            <person name="Klenk H.P."/>
            <person name="Chen F."/>
        </authorList>
    </citation>
    <scope>NUCLEOTIDE SEQUENCE [LARGE SCALE GENOMIC DNA]</scope>
    <source>
        <strain evidence="6">ATCC 33386 / NCTC 11300</strain>
    </source>
</reference>
<reference evidence="6" key="1">
    <citation type="submission" date="2009-09" db="EMBL/GenBank/DDBJ databases">
        <title>The complete chromosome of Sebaldella termitidis ATCC 33386.</title>
        <authorList>
            <consortium name="US DOE Joint Genome Institute (JGI-PGF)"/>
            <person name="Lucas S."/>
            <person name="Copeland A."/>
            <person name="Lapidus A."/>
            <person name="Glavina del Rio T."/>
            <person name="Dalin E."/>
            <person name="Tice H."/>
            <person name="Bruce D."/>
            <person name="Goodwin L."/>
            <person name="Pitluck S."/>
            <person name="Kyrpides N."/>
            <person name="Mavromatis K."/>
            <person name="Ivanova N."/>
            <person name="Mikhailova N."/>
            <person name="Sims D."/>
            <person name="Meincke L."/>
            <person name="Brettin T."/>
            <person name="Detter J.C."/>
            <person name="Han C."/>
            <person name="Larimer F."/>
            <person name="Land M."/>
            <person name="Hauser L."/>
            <person name="Markowitz V."/>
            <person name="Cheng J.F."/>
            <person name="Hugenholtz P."/>
            <person name="Woyke T."/>
            <person name="Wu D."/>
            <person name="Eisen J.A."/>
        </authorList>
    </citation>
    <scope>NUCLEOTIDE SEQUENCE [LARGE SCALE GENOMIC DNA]</scope>
    <source>
        <strain evidence="6">ATCC 33386 / NCTC 11300</strain>
    </source>
</reference>
<keyword evidence="3" id="KW-0472">Membrane</keyword>
<dbReference type="InterPro" id="IPR050570">
    <property type="entry name" value="Cell_wall_metabolism_enzyme"/>
</dbReference>
<dbReference type="CDD" id="cd00118">
    <property type="entry name" value="LysM"/>
    <property type="match status" value="1"/>
</dbReference>
<dbReference type="KEGG" id="str:Sterm_1223"/>
<feature type="transmembrane region" description="Helical" evidence="3">
    <location>
        <begin position="12"/>
        <end position="31"/>
    </location>
</feature>
<dbReference type="GO" id="GO:0004222">
    <property type="term" value="F:metalloendopeptidase activity"/>
    <property type="evidence" value="ECO:0007669"/>
    <property type="project" value="TreeGrafter"/>
</dbReference>
<dbReference type="EMBL" id="CP001739">
    <property type="protein sequence ID" value="ACZ08091.1"/>
    <property type="molecule type" value="Genomic_DNA"/>
</dbReference>
<gene>
    <name evidence="5" type="ordered locus">Sterm_1223</name>
</gene>
<dbReference type="InterPro" id="IPR016047">
    <property type="entry name" value="M23ase_b-sheet_dom"/>
</dbReference>
<sequence>MGRGKKYKFINIYVPFLFLIVIFAVVLNGILSTEYIDDTEKFSNIYEEINKIPNTEKDIDNFKYDIYVVTESVNIKVLGEKLGTEPEIILYNNPYLIGKSILEAGDRIVLYNEPVIFYKVAENDTIEKITEKFHVKEEEILKSNPELLDIGIQNKRYLLIKNPLITESILLSLKDEMVYENTAYNLSNQEKLVYEEKKDGKNQMISERESEISEIKKSGNVKERKQIQEGRKTENRQYTGENNKDSKNSDSGEKYKDKEPLTASVKTKDTLQTIERSRETGYEINKYMLWPVSGTTITSGYGNRTHPILKTKKFHRGLDIRVGMGTPLKASFTGVVTYASAKGGYGNLIELERSDGIRVRYAHLDKISVNKGDTVKEGQIIGATGNTGLSTGPHLHFEILIDGNPVDPKKWNYF</sequence>
<accession>D1AH57</accession>
<dbReference type="CDD" id="cd12797">
    <property type="entry name" value="M23_peptidase"/>
    <property type="match status" value="1"/>
</dbReference>
<name>D1AH57_SEBTE</name>